<organism evidence="4 5">
    <name type="scientific">Limimaricola variabilis</name>
    <dbReference type="NCBI Taxonomy" id="1492771"/>
    <lineage>
        <taxon>Bacteria</taxon>
        <taxon>Pseudomonadati</taxon>
        <taxon>Pseudomonadota</taxon>
        <taxon>Alphaproteobacteria</taxon>
        <taxon>Rhodobacterales</taxon>
        <taxon>Paracoccaceae</taxon>
        <taxon>Limimaricola</taxon>
    </lineage>
</organism>
<dbReference type="CDD" id="cd07043">
    <property type="entry name" value="STAS_anti-anti-sigma_factors"/>
    <property type="match status" value="1"/>
</dbReference>
<evidence type="ECO:0000259" key="3">
    <source>
        <dbReference type="PROSITE" id="PS50801"/>
    </source>
</evidence>
<dbReference type="InterPro" id="IPR002645">
    <property type="entry name" value="STAS_dom"/>
</dbReference>
<dbReference type="Gene3D" id="3.30.750.24">
    <property type="entry name" value="STAS domain"/>
    <property type="match status" value="1"/>
</dbReference>
<evidence type="ECO:0000256" key="1">
    <source>
        <dbReference type="ARBA" id="ARBA00009013"/>
    </source>
</evidence>
<name>A0ABR6HTW2_9RHOB</name>
<accession>A0ABR6HTW2</accession>
<dbReference type="NCBIfam" id="TIGR00377">
    <property type="entry name" value="ant_ant_sig"/>
    <property type="match status" value="1"/>
</dbReference>
<evidence type="ECO:0000313" key="4">
    <source>
        <dbReference type="EMBL" id="MBB3713921.1"/>
    </source>
</evidence>
<dbReference type="Proteomes" id="UP000576152">
    <property type="component" value="Unassembled WGS sequence"/>
</dbReference>
<dbReference type="RefSeq" id="WP_183475374.1">
    <property type="nucleotide sequence ID" value="NZ_JACIBX010000027.1"/>
</dbReference>
<dbReference type="Pfam" id="PF01740">
    <property type="entry name" value="STAS"/>
    <property type="match status" value="1"/>
</dbReference>
<comment type="caution">
    <text evidence="4">The sequence shown here is derived from an EMBL/GenBank/DDBJ whole genome shotgun (WGS) entry which is preliminary data.</text>
</comment>
<dbReference type="InterPro" id="IPR036513">
    <property type="entry name" value="STAS_dom_sf"/>
</dbReference>
<keyword evidence="5" id="KW-1185">Reference proteome</keyword>
<dbReference type="PANTHER" id="PTHR33495">
    <property type="entry name" value="ANTI-SIGMA FACTOR ANTAGONIST TM_1081-RELATED-RELATED"/>
    <property type="match status" value="1"/>
</dbReference>
<evidence type="ECO:0000256" key="2">
    <source>
        <dbReference type="RuleBase" id="RU003749"/>
    </source>
</evidence>
<reference evidence="4 5" key="1">
    <citation type="submission" date="2020-08" db="EMBL/GenBank/DDBJ databases">
        <title>Genomic Encyclopedia of Type Strains, Phase III (KMG-III): the genomes of soil and plant-associated and newly described type strains.</title>
        <authorList>
            <person name="Whitman W."/>
        </authorList>
    </citation>
    <scope>NUCLEOTIDE SEQUENCE [LARGE SCALE GENOMIC DNA]</scope>
    <source>
        <strain evidence="4 5">CECT 8572</strain>
    </source>
</reference>
<feature type="domain" description="STAS" evidence="3">
    <location>
        <begin position="21"/>
        <end position="110"/>
    </location>
</feature>
<dbReference type="PROSITE" id="PS50801">
    <property type="entry name" value="STAS"/>
    <property type="match status" value="1"/>
</dbReference>
<dbReference type="PANTHER" id="PTHR33495:SF2">
    <property type="entry name" value="ANTI-SIGMA FACTOR ANTAGONIST TM_1081-RELATED"/>
    <property type="match status" value="1"/>
</dbReference>
<sequence length="112" mass="12060">MKIEERYEHGICVLSVGESRLDASQAPALKDALVQRVEAGQHQLVLDLSQTAFMDSSGLGALVSCLKRLGPRGNMAVVGVSGAVQRLFTLTRMDRVFILEPDVPAAVARLRG</sequence>
<proteinExistence type="inferred from homology"/>
<comment type="similarity">
    <text evidence="1 2">Belongs to the anti-sigma-factor antagonist family.</text>
</comment>
<protein>
    <recommendedName>
        <fullName evidence="2">Anti-sigma factor antagonist</fullName>
    </recommendedName>
</protein>
<gene>
    <name evidence="4" type="ORF">FHS00_003534</name>
</gene>
<dbReference type="EMBL" id="JACIBX010000027">
    <property type="protein sequence ID" value="MBB3713921.1"/>
    <property type="molecule type" value="Genomic_DNA"/>
</dbReference>
<dbReference type="InterPro" id="IPR003658">
    <property type="entry name" value="Anti-sigma_ant"/>
</dbReference>
<dbReference type="SUPFAM" id="SSF52091">
    <property type="entry name" value="SpoIIaa-like"/>
    <property type="match status" value="1"/>
</dbReference>
<evidence type="ECO:0000313" key="5">
    <source>
        <dbReference type="Proteomes" id="UP000576152"/>
    </source>
</evidence>